<keyword evidence="2" id="KW-1185">Reference proteome</keyword>
<dbReference type="EMBL" id="KV427619">
    <property type="protein sequence ID" value="KZT07517.1"/>
    <property type="molecule type" value="Genomic_DNA"/>
</dbReference>
<dbReference type="AlphaFoldDB" id="A0A165EPX1"/>
<name>A0A165EPX1_9APHY</name>
<organism evidence="1 2">
    <name type="scientific">Laetiporus sulphureus 93-53</name>
    <dbReference type="NCBI Taxonomy" id="1314785"/>
    <lineage>
        <taxon>Eukaryota</taxon>
        <taxon>Fungi</taxon>
        <taxon>Dikarya</taxon>
        <taxon>Basidiomycota</taxon>
        <taxon>Agaricomycotina</taxon>
        <taxon>Agaricomycetes</taxon>
        <taxon>Polyporales</taxon>
        <taxon>Laetiporus</taxon>
    </lineage>
</organism>
<sequence>MAAVVTIELPAVLVVLVSVMVPVGETDYMSNSHKGNTHKHNCGAVRTLKHLIMFIYKTAASRVQLACLAQDFFTG</sequence>
<dbReference type="RefSeq" id="XP_040765257.1">
    <property type="nucleotide sequence ID" value="XM_040901217.1"/>
</dbReference>
<proteinExistence type="predicted"/>
<gene>
    <name evidence="1" type="ORF">LAESUDRAFT_113883</name>
</gene>
<evidence type="ECO:0000313" key="2">
    <source>
        <dbReference type="Proteomes" id="UP000076871"/>
    </source>
</evidence>
<accession>A0A165EPX1</accession>
<dbReference type="InParanoid" id="A0A165EPX1"/>
<dbReference type="Proteomes" id="UP000076871">
    <property type="component" value="Unassembled WGS sequence"/>
</dbReference>
<evidence type="ECO:0000313" key="1">
    <source>
        <dbReference type="EMBL" id="KZT07517.1"/>
    </source>
</evidence>
<reference evidence="1 2" key="1">
    <citation type="journal article" date="2016" name="Mol. Biol. Evol.">
        <title>Comparative Genomics of Early-Diverging Mushroom-Forming Fungi Provides Insights into the Origins of Lignocellulose Decay Capabilities.</title>
        <authorList>
            <person name="Nagy L.G."/>
            <person name="Riley R."/>
            <person name="Tritt A."/>
            <person name="Adam C."/>
            <person name="Daum C."/>
            <person name="Floudas D."/>
            <person name="Sun H."/>
            <person name="Yadav J.S."/>
            <person name="Pangilinan J."/>
            <person name="Larsson K.H."/>
            <person name="Matsuura K."/>
            <person name="Barry K."/>
            <person name="Labutti K."/>
            <person name="Kuo R."/>
            <person name="Ohm R.A."/>
            <person name="Bhattacharya S.S."/>
            <person name="Shirouzu T."/>
            <person name="Yoshinaga Y."/>
            <person name="Martin F.M."/>
            <person name="Grigoriev I.V."/>
            <person name="Hibbett D.S."/>
        </authorList>
    </citation>
    <scope>NUCLEOTIDE SEQUENCE [LARGE SCALE GENOMIC DNA]</scope>
    <source>
        <strain evidence="1 2">93-53</strain>
    </source>
</reference>
<dbReference type="GeneID" id="63818249"/>
<protein>
    <submittedName>
        <fullName evidence="1">Uncharacterized protein</fullName>
    </submittedName>
</protein>